<dbReference type="InterPro" id="IPR015424">
    <property type="entry name" value="PyrdxlP-dep_Trfase"/>
</dbReference>
<reference evidence="5" key="1">
    <citation type="submission" date="2016-10" db="EMBL/GenBank/DDBJ databases">
        <authorList>
            <person name="Varghese N."/>
            <person name="Submissions S."/>
        </authorList>
    </citation>
    <scope>NUCLEOTIDE SEQUENCE [LARGE SCALE GENOMIC DNA]</scope>
    <source>
        <strain evidence="5">Gh-105</strain>
    </source>
</reference>
<dbReference type="EMBL" id="FOPM01000055">
    <property type="protein sequence ID" value="SFH14944.1"/>
    <property type="molecule type" value="Genomic_DNA"/>
</dbReference>
<dbReference type="PANTHER" id="PTHR46577">
    <property type="entry name" value="HTH-TYPE TRANSCRIPTIONAL REGULATORY PROTEIN GABR"/>
    <property type="match status" value="1"/>
</dbReference>
<dbReference type="RefSeq" id="WP_177232483.1">
    <property type="nucleotide sequence ID" value="NZ_FOPM01000055.1"/>
</dbReference>
<evidence type="ECO:0000256" key="1">
    <source>
        <dbReference type="ARBA" id="ARBA00016004"/>
    </source>
</evidence>
<dbReference type="InterPro" id="IPR015421">
    <property type="entry name" value="PyrdxlP-dep_Trfase_major"/>
</dbReference>
<dbReference type="Gene3D" id="3.40.640.10">
    <property type="entry name" value="Type I PLP-dependent aspartate aminotransferase-like (Major domain)"/>
    <property type="match status" value="1"/>
</dbReference>
<sequence>MSLFPIRTWRKLAQRALSETDNSFFYDPDPAGHLELRNQISHYLGYARGINCDPDDIIITTGTRHRLDLCLRSLTRPGDTVWMEAPGYAGAEALIGVHRLASVPISVDDHGLRVDAAEEMAPNAKLCIVTPSHQSPLGVRLSFERRQKLLAWAAWANAYIIEDDYDGEFSFDTARFPAFKAMDIDDRVIHAGSFNKVLFPTLRTGYLVPKSMRSKVQRL</sequence>
<accession>A0A1I2XN70</accession>
<dbReference type="GO" id="GO:0008483">
    <property type="term" value="F:transaminase activity"/>
    <property type="evidence" value="ECO:0007669"/>
    <property type="project" value="UniProtKB-KW"/>
</dbReference>
<evidence type="ECO:0000313" key="5">
    <source>
        <dbReference type="Proteomes" id="UP000199229"/>
    </source>
</evidence>
<proteinExistence type="predicted"/>
<dbReference type="PANTHER" id="PTHR46577:SF1">
    <property type="entry name" value="HTH-TYPE TRANSCRIPTIONAL REGULATORY PROTEIN GABR"/>
    <property type="match status" value="1"/>
</dbReference>
<keyword evidence="5" id="KW-1185">Reference proteome</keyword>
<gene>
    <name evidence="4" type="ORF">SAMN05192565_1554</name>
</gene>
<keyword evidence="4" id="KW-0808">Transferase</keyword>
<dbReference type="GO" id="GO:0030170">
    <property type="term" value="F:pyridoxal phosphate binding"/>
    <property type="evidence" value="ECO:0007669"/>
    <property type="project" value="InterPro"/>
</dbReference>
<keyword evidence="4" id="KW-0032">Aminotransferase</keyword>
<name>A0A1I2XN70_9HYPH</name>
<evidence type="ECO:0000256" key="2">
    <source>
        <dbReference type="ARBA" id="ARBA00031658"/>
    </source>
</evidence>
<dbReference type="Pfam" id="PF00155">
    <property type="entry name" value="Aminotran_1_2"/>
    <property type="match status" value="1"/>
</dbReference>
<dbReference type="Proteomes" id="UP000199229">
    <property type="component" value="Unassembled WGS sequence"/>
</dbReference>
<protein>
    <recommendedName>
        <fullName evidence="1">8-amino-7-oxononanoate synthase</fullName>
    </recommendedName>
    <alternativeName>
        <fullName evidence="2">Alpha-oxoamine synthase</fullName>
    </alternativeName>
</protein>
<dbReference type="InterPro" id="IPR051446">
    <property type="entry name" value="HTH_trans_reg/aminotransferase"/>
</dbReference>
<evidence type="ECO:0000313" key="4">
    <source>
        <dbReference type="EMBL" id="SFH14944.1"/>
    </source>
</evidence>
<dbReference type="InterPro" id="IPR004839">
    <property type="entry name" value="Aminotransferase_I/II_large"/>
</dbReference>
<dbReference type="AlphaFoldDB" id="A0A1I2XN70"/>
<organism evidence="4 5">
    <name type="scientific">Methylobacterium gossipiicola</name>
    <dbReference type="NCBI Taxonomy" id="582675"/>
    <lineage>
        <taxon>Bacteria</taxon>
        <taxon>Pseudomonadati</taxon>
        <taxon>Pseudomonadota</taxon>
        <taxon>Alphaproteobacteria</taxon>
        <taxon>Hyphomicrobiales</taxon>
        <taxon>Methylobacteriaceae</taxon>
        <taxon>Methylobacterium</taxon>
    </lineage>
</organism>
<dbReference type="STRING" id="582675.SAMN05192565_1554"/>
<feature type="domain" description="Aminotransferase class I/classII large" evidence="3">
    <location>
        <begin position="5"/>
        <end position="207"/>
    </location>
</feature>
<dbReference type="CDD" id="cd00609">
    <property type="entry name" value="AAT_like"/>
    <property type="match status" value="1"/>
</dbReference>
<evidence type="ECO:0000259" key="3">
    <source>
        <dbReference type="Pfam" id="PF00155"/>
    </source>
</evidence>
<dbReference type="SUPFAM" id="SSF53383">
    <property type="entry name" value="PLP-dependent transferases"/>
    <property type="match status" value="1"/>
</dbReference>